<sequence length="195" mass="21601">YPACELENDVLKLSPYEPSLHGQAFFDGLAGHPELFKYMPMAPFASVDLLNEWVDAIRQDPSRVLFAMIDKTGVRGCSCKCDPGDAGTVAGIVGLLNTPENLATEIGLLFTLPAFQRTHVTRTAVALLLRFAFEDLRLRRVQWRALAENTASVRAAERMGFQREGINRWARVVPPGVPGNIARKKDPMPNCRGLH</sequence>
<dbReference type="PROSITE" id="PS51186">
    <property type="entry name" value="GNAT"/>
    <property type="match status" value="1"/>
</dbReference>
<name>K5WLB0_PHACS</name>
<dbReference type="GeneID" id="18920278"/>
<dbReference type="InParanoid" id="K5WLB0"/>
<evidence type="ECO:0000313" key="3">
    <source>
        <dbReference type="Proteomes" id="UP000008370"/>
    </source>
</evidence>
<dbReference type="KEGG" id="pco:PHACADRAFT_72062"/>
<keyword evidence="3" id="KW-1185">Reference proteome</keyword>
<proteinExistence type="predicted"/>
<dbReference type="InterPro" id="IPR000182">
    <property type="entry name" value="GNAT_dom"/>
</dbReference>
<dbReference type="InterPro" id="IPR051908">
    <property type="entry name" value="Ribosomal_N-acetyltransferase"/>
</dbReference>
<gene>
    <name evidence="2" type="ORF">PHACADRAFT_72062</name>
</gene>
<dbReference type="EMBL" id="JH930477">
    <property type="protein sequence ID" value="EKM51077.1"/>
    <property type="molecule type" value="Genomic_DNA"/>
</dbReference>
<dbReference type="RefSeq" id="XP_007400235.1">
    <property type="nucleotide sequence ID" value="XM_007400173.1"/>
</dbReference>
<dbReference type="PANTHER" id="PTHR43441">
    <property type="entry name" value="RIBOSOMAL-PROTEIN-SERINE ACETYLTRANSFERASE"/>
    <property type="match status" value="1"/>
</dbReference>
<evidence type="ECO:0000313" key="2">
    <source>
        <dbReference type="EMBL" id="EKM51077.1"/>
    </source>
</evidence>
<accession>K5WLB0</accession>
<dbReference type="Proteomes" id="UP000008370">
    <property type="component" value="Unassembled WGS sequence"/>
</dbReference>
<evidence type="ECO:0000259" key="1">
    <source>
        <dbReference type="PROSITE" id="PS51186"/>
    </source>
</evidence>
<feature type="non-terminal residue" evidence="2">
    <location>
        <position position="1"/>
    </location>
</feature>
<protein>
    <recommendedName>
        <fullName evidence="1">N-acetyltransferase domain-containing protein</fullName>
    </recommendedName>
</protein>
<dbReference type="AlphaFoldDB" id="K5WLB0"/>
<dbReference type="PANTHER" id="PTHR43441:SF5">
    <property type="entry name" value="FAMILY ACETYLTRANSFERASE, PUTATIVE-RELATED"/>
    <property type="match status" value="1"/>
</dbReference>
<dbReference type="HOGENOM" id="CLU_078023_0_0_1"/>
<feature type="domain" description="N-acetyltransferase" evidence="1">
    <location>
        <begin position="36"/>
        <end position="187"/>
    </location>
</feature>
<dbReference type="InterPro" id="IPR016181">
    <property type="entry name" value="Acyl_CoA_acyltransferase"/>
</dbReference>
<dbReference type="GO" id="GO:0008999">
    <property type="term" value="F:protein-N-terminal-alanine acetyltransferase activity"/>
    <property type="evidence" value="ECO:0007669"/>
    <property type="project" value="TreeGrafter"/>
</dbReference>
<reference evidence="2 3" key="1">
    <citation type="journal article" date="2012" name="BMC Genomics">
        <title>Comparative genomics of the white-rot fungi, Phanerochaete carnosa and P. chrysosporium, to elucidate the genetic basis of the distinct wood types they colonize.</title>
        <authorList>
            <person name="Suzuki H."/>
            <person name="MacDonald J."/>
            <person name="Syed K."/>
            <person name="Salamov A."/>
            <person name="Hori C."/>
            <person name="Aerts A."/>
            <person name="Henrissat B."/>
            <person name="Wiebenga A."/>
            <person name="vanKuyk P.A."/>
            <person name="Barry K."/>
            <person name="Lindquist E."/>
            <person name="LaButti K."/>
            <person name="Lapidus A."/>
            <person name="Lucas S."/>
            <person name="Coutinho P."/>
            <person name="Gong Y."/>
            <person name="Samejima M."/>
            <person name="Mahadevan R."/>
            <person name="Abou-Zaid M."/>
            <person name="de Vries R.P."/>
            <person name="Igarashi K."/>
            <person name="Yadav J.S."/>
            <person name="Grigoriev I.V."/>
            <person name="Master E.R."/>
        </authorList>
    </citation>
    <scope>NUCLEOTIDE SEQUENCE [LARGE SCALE GENOMIC DNA]</scope>
    <source>
        <strain evidence="2 3">HHB-10118-sp</strain>
    </source>
</reference>
<dbReference type="OrthoDB" id="41238at2759"/>
<dbReference type="SUPFAM" id="SSF55729">
    <property type="entry name" value="Acyl-CoA N-acyltransferases (Nat)"/>
    <property type="match status" value="1"/>
</dbReference>
<dbReference type="Gene3D" id="3.40.630.30">
    <property type="match status" value="1"/>
</dbReference>
<dbReference type="Pfam" id="PF13302">
    <property type="entry name" value="Acetyltransf_3"/>
    <property type="match status" value="1"/>
</dbReference>
<organism evidence="2 3">
    <name type="scientific">Phanerochaete carnosa (strain HHB-10118-sp)</name>
    <name type="common">White-rot fungus</name>
    <name type="synonym">Peniophora carnosa</name>
    <dbReference type="NCBI Taxonomy" id="650164"/>
    <lineage>
        <taxon>Eukaryota</taxon>
        <taxon>Fungi</taxon>
        <taxon>Dikarya</taxon>
        <taxon>Basidiomycota</taxon>
        <taxon>Agaricomycotina</taxon>
        <taxon>Agaricomycetes</taxon>
        <taxon>Polyporales</taxon>
        <taxon>Phanerochaetaceae</taxon>
        <taxon>Phanerochaete</taxon>
    </lineage>
</organism>
<dbReference type="GO" id="GO:1990189">
    <property type="term" value="F:protein N-terminal-serine acetyltransferase activity"/>
    <property type="evidence" value="ECO:0007669"/>
    <property type="project" value="TreeGrafter"/>
</dbReference>
<feature type="non-terminal residue" evidence="2">
    <location>
        <position position="195"/>
    </location>
</feature>